<comment type="caution">
    <text evidence="2">The sequence shown here is derived from an EMBL/GenBank/DDBJ whole genome shotgun (WGS) entry which is preliminary data.</text>
</comment>
<dbReference type="RefSeq" id="WP_204199640.1">
    <property type="nucleotide sequence ID" value="NZ_JAFEMC010000004.1"/>
</dbReference>
<dbReference type="Proteomes" id="UP000763641">
    <property type="component" value="Unassembled WGS sequence"/>
</dbReference>
<evidence type="ECO:0000313" key="2">
    <source>
        <dbReference type="EMBL" id="MBM6577536.1"/>
    </source>
</evidence>
<dbReference type="SUPFAM" id="SSF51445">
    <property type="entry name" value="(Trans)glycosidases"/>
    <property type="match status" value="1"/>
</dbReference>
<name>A0ABS2D9D3_9SPHN</name>
<comment type="similarity">
    <text evidence="1">Belongs to the glycosyl hydrolase 25 family.</text>
</comment>
<dbReference type="PANTHER" id="PTHR34135">
    <property type="entry name" value="LYSOZYME"/>
    <property type="match status" value="1"/>
</dbReference>
<dbReference type="Pfam" id="PF01183">
    <property type="entry name" value="Glyco_hydro_25"/>
    <property type="match status" value="1"/>
</dbReference>
<sequence length="225" mass="24629">MVKVWHALVGGLATVGALGVGGWHLVTHWAPSTERYKLQGVDLGEDAAVPEWPTVRGRGADFAYLVATSGTDRRAPNFETNWQALPDAGMRRGAVHLYSLCQPAEDQANAFNTVVPRTGDALPAAVDLSFREDCAARPERTALIAELRRFLTIVETHTGKPALLRIAKPAERQYTLTAALARPVWATGNFFAPAYPAHPWQMWRATDIRRVDGIEGPVNWDVVAP</sequence>
<organism evidence="2 3">
    <name type="scientific">Sphingomonas longa</name>
    <dbReference type="NCBI Taxonomy" id="2778730"/>
    <lineage>
        <taxon>Bacteria</taxon>
        <taxon>Pseudomonadati</taxon>
        <taxon>Pseudomonadota</taxon>
        <taxon>Alphaproteobacteria</taxon>
        <taxon>Sphingomonadales</taxon>
        <taxon>Sphingomonadaceae</taxon>
        <taxon>Sphingomonas</taxon>
    </lineage>
</organism>
<dbReference type="InterPro" id="IPR002053">
    <property type="entry name" value="Glyco_hydro_25"/>
</dbReference>
<accession>A0ABS2D9D3</accession>
<dbReference type="PANTHER" id="PTHR34135:SF2">
    <property type="entry name" value="LYSOZYME"/>
    <property type="match status" value="1"/>
</dbReference>
<gene>
    <name evidence="2" type="ORF">ILT43_14230</name>
</gene>
<evidence type="ECO:0008006" key="4">
    <source>
        <dbReference type="Google" id="ProtNLM"/>
    </source>
</evidence>
<keyword evidence="3" id="KW-1185">Reference proteome</keyword>
<protein>
    <recommendedName>
        <fullName evidence="4">Glycosyl hydrolase</fullName>
    </recommendedName>
</protein>
<proteinExistence type="inferred from homology"/>
<dbReference type="EMBL" id="JAFEMC010000004">
    <property type="protein sequence ID" value="MBM6577536.1"/>
    <property type="molecule type" value="Genomic_DNA"/>
</dbReference>
<dbReference type="PROSITE" id="PS51904">
    <property type="entry name" value="GLYCOSYL_HYDROL_F25_2"/>
    <property type="match status" value="1"/>
</dbReference>
<dbReference type="InterPro" id="IPR017853">
    <property type="entry name" value="GH"/>
</dbReference>
<evidence type="ECO:0000313" key="3">
    <source>
        <dbReference type="Proteomes" id="UP000763641"/>
    </source>
</evidence>
<evidence type="ECO:0000256" key="1">
    <source>
        <dbReference type="ARBA" id="ARBA00010646"/>
    </source>
</evidence>
<dbReference type="Gene3D" id="3.20.20.80">
    <property type="entry name" value="Glycosidases"/>
    <property type="match status" value="1"/>
</dbReference>
<reference evidence="2 3" key="1">
    <citation type="submission" date="2020-12" db="EMBL/GenBank/DDBJ databases">
        <title>Sphingomonas sp.</title>
        <authorList>
            <person name="Kim M.K."/>
        </authorList>
    </citation>
    <scope>NUCLEOTIDE SEQUENCE [LARGE SCALE GENOMIC DNA]</scope>
    <source>
        <strain evidence="2 3">BT552</strain>
    </source>
</reference>